<dbReference type="SUPFAM" id="SSF54556">
    <property type="entry name" value="Chitinase insertion domain"/>
    <property type="match status" value="1"/>
</dbReference>
<dbReference type="SMART" id="SM00636">
    <property type="entry name" value="Glyco_18"/>
    <property type="match status" value="1"/>
</dbReference>
<dbReference type="EC" id="3.2.1.14" evidence="2"/>
<accession>A0A2C5XA39</accession>
<dbReference type="Gene3D" id="3.20.20.80">
    <property type="entry name" value="Glycosidases"/>
    <property type="match status" value="1"/>
</dbReference>
<dbReference type="Gene3D" id="3.10.50.10">
    <property type="match status" value="1"/>
</dbReference>
<reference evidence="5 6" key="1">
    <citation type="submission" date="2017-06" db="EMBL/GenBank/DDBJ databases">
        <title>Ant-infecting Ophiocordyceps genomes reveal a high diversity of potential behavioral manipulation genes and a possible major role for enterotoxins.</title>
        <authorList>
            <person name="De Bekker C."/>
            <person name="Evans H.C."/>
            <person name="Brachmann A."/>
            <person name="Hughes D.P."/>
        </authorList>
    </citation>
    <scope>NUCLEOTIDE SEQUENCE [LARGE SCALE GENOMIC DNA]</scope>
    <source>
        <strain evidence="5 6">Map64</strain>
    </source>
</reference>
<comment type="caution">
    <text evidence="5">The sequence shown here is derived from an EMBL/GenBank/DDBJ whole genome shotgun (WGS) entry which is preliminary data.</text>
</comment>
<protein>
    <recommendedName>
        <fullName evidence="2">chitinase</fullName>
        <ecNumber evidence="2">3.2.1.14</ecNumber>
    </recommendedName>
</protein>
<dbReference type="OrthoDB" id="76388at2759"/>
<dbReference type="GO" id="GO:0005975">
    <property type="term" value="P:carbohydrate metabolic process"/>
    <property type="evidence" value="ECO:0007669"/>
    <property type="project" value="InterPro"/>
</dbReference>
<evidence type="ECO:0000313" key="6">
    <source>
        <dbReference type="Proteomes" id="UP000226192"/>
    </source>
</evidence>
<dbReference type="PROSITE" id="PS51910">
    <property type="entry name" value="GH18_2"/>
    <property type="match status" value="1"/>
</dbReference>
<evidence type="ECO:0000259" key="4">
    <source>
        <dbReference type="PROSITE" id="PS51910"/>
    </source>
</evidence>
<evidence type="ECO:0000256" key="3">
    <source>
        <dbReference type="SAM" id="SignalP"/>
    </source>
</evidence>
<sequence length="410" mass="45122">MLSNTFFGLASLVLAVANVAAGDPIFNGYLPTDQIDTNADYSKYTHISVTFGSPRPDGSFDFEDDSKIPDLVKKVHDNGGKVLIALGGWEHSFNFSTIVKDQNLRDTFSQNIVNYLREKDVDGVDLDWLFVGRESSPCNALDPENDASNYLTFLKELRTKLDGEFGERKKILSLLVRVQPFDGPNGPLTDVAEYAQPVDFATLLQWDINGGWQNITGPLAPLNFEKDKGTQLSFVTAIDDWVSAGWPVEKLSAGIVYYGRSTLALDDMSADATNQYQPQSSDVPLGDEDDKVQQLPCTDQSAATGMWKWKNLISQGVLSDPLTANKPWVKQVDSVSKTPWLFNPETKTFLSYDDPDSIREKVNVAKERGLIGVAGYSIDMDTPGQDIINAITSSWAGQTATFADKSAMCN</sequence>
<dbReference type="InterPro" id="IPR017853">
    <property type="entry name" value="GH"/>
</dbReference>
<organism evidence="5 6">
    <name type="scientific">Ophiocordyceps australis</name>
    <dbReference type="NCBI Taxonomy" id="1399860"/>
    <lineage>
        <taxon>Eukaryota</taxon>
        <taxon>Fungi</taxon>
        <taxon>Dikarya</taxon>
        <taxon>Ascomycota</taxon>
        <taxon>Pezizomycotina</taxon>
        <taxon>Sordariomycetes</taxon>
        <taxon>Hypocreomycetidae</taxon>
        <taxon>Hypocreales</taxon>
        <taxon>Ophiocordycipitaceae</taxon>
        <taxon>Ophiocordyceps</taxon>
    </lineage>
</organism>
<feature type="signal peptide" evidence="3">
    <location>
        <begin position="1"/>
        <end position="22"/>
    </location>
</feature>
<keyword evidence="6" id="KW-1185">Reference proteome</keyword>
<dbReference type="InterPro" id="IPR029070">
    <property type="entry name" value="Chitinase_insertion_sf"/>
</dbReference>
<dbReference type="SUPFAM" id="SSF51445">
    <property type="entry name" value="(Trans)glycosidases"/>
    <property type="match status" value="1"/>
</dbReference>
<feature type="chain" id="PRO_5012744874" description="chitinase" evidence="3">
    <location>
        <begin position="23"/>
        <end position="410"/>
    </location>
</feature>
<dbReference type="GO" id="GO:0008061">
    <property type="term" value="F:chitin binding"/>
    <property type="evidence" value="ECO:0007669"/>
    <property type="project" value="InterPro"/>
</dbReference>
<evidence type="ECO:0000256" key="1">
    <source>
        <dbReference type="ARBA" id="ARBA00008682"/>
    </source>
</evidence>
<dbReference type="GO" id="GO:0008843">
    <property type="term" value="F:endochitinase activity"/>
    <property type="evidence" value="ECO:0007669"/>
    <property type="project" value="UniProtKB-EC"/>
</dbReference>
<evidence type="ECO:0000256" key="2">
    <source>
        <dbReference type="ARBA" id="ARBA00012729"/>
    </source>
</evidence>
<dbReference type="InterPro" id="IPR001223">
    <property type="entry name" value="Glyco_hydro18_cat"/>
</dbReference>
<keyword evidence="3" id="KW-0732">Signal</keyword>
<name>A0A2C5XA39_9HYPO</name>
<dbReference type="GO" id="GO:0005576">
    <property type="term" value="C:extracellular region"/>
    <property type="evidence" value="ECO:0007669"/>
    <property type="project" value="TreeGrafter"/>
</dbReference>
<gene>
    <name evidence="5" type="ORF">CDD81_5347</name>
</gene>
<dbReference type="InterPro" id="IPR050314">
    <property type="entry name" value="Glycosyl_Hydrlase_18"/>
</dbReference>
<feature type="domain" description="GH18" evidence="4">
    <location>
        <begin position="17"/>
        <end position="398"/>
    </location>
</feature>
<dbReference type="STRING" id="1399860.A0A2C5XA39"/>
<dbReference type="PANTHER" id="PTHR11177:SF392">
    <property type="entry name" value="HAP41P"/>
    <property type="match status" value="1"/>
</dbReference>
<evidence type="ECO:0000313" key="5">
    <source>
        <dbReference type="EMBL" id="PHH63899.1"/>
    </source>
</evidence>
<comment type="similarity">
    <text evidence="1">Belongs to the glycosyl hydrolase 18 family. Chitinase class V subfamily.</text>
</comment>
<dbReference type="Pfam" id="PF00704">
    <property type="entry name" value="Glyco_hydro_18"/>
    <property type="match status" value="1"/>
</dbReference>
<dbReference type="GO" id="GO:0006032">
    <property type="term" value="P:chitin catabolic process"/>
    <property type="evidence" value="ECO:0007669"/>
    <property type="project" value="TreeGrafter"/>
</dbReference>
<proteinExistence type="inferred from homology"/>
<dbReference type="Proteomes" id="UP000226192">
    <property type="component" value="Unassembled WGS sequence"/>
</dbReference>
<dbReference type="InterPro" id="IPR011583">
    <property type="entry name" value="Chitinase_II/V-like_cat"/>
</dbReference>
<dbReference type="EMBL" id="NJET01000040">
    <property type="protein sequence ID" value="PHH63899.1"/>
    <property type="molecule type" value="Genomic_DNA"/>
</dbReference>
<dbReference type="PANTHER" id="PTHR11177">
    <property type="entry name" value="CHITINASE"/>
    <property type="match status" value="1"/>
</dbReference>
<dbReference type="AlphaFoldDB" id="A0A2C5XA39"/>